<evidence type="ECO:0000256" key="1">
    <source>
        <dbReference type="SAM" id="MobiDB-lite"/>
    </source>
</evidence>
<dbReference type="KEGG" id="ota:OT_ostta03g01420"/>
<dbReference type="GeneID" id="9833125"/>
<reference evidence="2 3" key="2">
    <citation type="journal article" date="2014" name="BMC Genomics">
        <title>An improved genome of the model marine alga Ostreococcus tauri unfolds by assessing Illumina de novo assemblies.</title>
        <authorList>
            <person name="Blanc-Mathieu R."/>
            <person name="Verhelst B."/>
            <person name="Derelle E."/>
            <person name="Rombauts S."/>
            <person name="Bouget F.Y."/>
            <person name="Carre I."/>
            <person name="Chateau A."/>
            <person name="Eyre-Walker A."/>
            <person name="Grimsley N."/>
            <person name="Moreau H."/>
            <person name="Piegu B."/>
            <person name="Rivals E."/>
            <person name="Schackwitz W."/>
            <person name="Van de Peer Y."/>
            <person name="Piganeau G."/>
        </authorList>
    </citation>
    <scope>NUCLEOTIDE SEQUENCE [LARGE SCALE GENOMIC DNA]</scope>
    <source>
        <strain evidence="3">OTTH 0595 / CCAP 157/2 / RCC745</strain>
    </source>
</reference>
<evidence type="ECO:0000313" key="2">
    <source>
        <dbReference type="EMBL" id="CEF97045.1"/>
    </source>
</evidence>
<feature type="region of interest" description="Disordered" evidence="1">
    <location>
        <begin position="19"/>
        <end position="43"/>
    </location>
</feature>
<dbReference type="Proteomes" id="UP000009170">
    <property type="component" value="Unassembled WGS sequence"/>
</dbReference>
<proteinExistence type="predicted"/>
<dbReference type="AlphaFoldDB" id="A0A096P7U0"/>
<dbReference type="InParanoid" id="A0A096P7U0"/>
<dbReference type="OrthoDB" id="10627832at2759"/>
<keyword evidence="3" id="KW-1185">Reference proteome</keyword>
<dbReference type="EMBL" id="CAID01000003">
    <property type="protein sequence ID" value="CEF97045.1"/>
    <property type="molecule type" value="Genomic_DNA"/>
</dbReference>
<gene>
    <name evidence="2" type="ORF">OT_ostta03g01420</name>
</gene>
<organism evidence="2 3">
    <name type="scientific">Ostreococcus tauri</name>
    <name type="common">Marine green alga</name>
    <dbReference type="NCBI Taxonomy" id="70448"/>
    <lineage>
        <taxon>Eukaryota</taxon>
        <taxon>Viridiplantae</taxon>
        <taxon>Chlorophyta</taxon>
        <taxon>Mamiellophyceae</taxon>
        <taxon>Mamiellales</taxon>
        <taxon>Bathycoccaceae</taxon>
        <taxon>Ostreococcus</taxon>
    </lineage>
</organism>
<name>A0A096P7U0_OSTTA</name>
<reference evidence="3" key="1">
    <citation type="journal article" date="2006" name="Proc. Natl. Acad. Sci. U.S.A.">
        <title>Genome analysis of the smallest free-living eukaryote Ostreococcus tauri unveils many unique features.</title>
        <authorList>
            <person name="Derelle E."/>
            <person name="Ferraz C."/>
            <person name="Rombauts S."/>
            <person name="Rouze P."/>
            <person name="Worden A.Z."/>
            <person name="Robbens S."/>
            <person name="Partensky F."/>
            <person name="Degroeve S."/>
            <person name="Echeynie S."/>
            <person name="Cooke R."/>
            <person name="Saeys Y."/>
            <person name="Wuyts J."/>
            <person name="Jabbari K."/>
            <person name="Bowler C."/>
            <person name="Panaud O."/>
            <person name="Piegu B."/>
            <person name="Ball S.G."/>
            <person name="Ral J.-P."/>
            <person name="Bouget F.-Y."/>
            <person name="Piganeau G."/>
            <person name="De Baets B."/>
            <person name="Picard A."/>
            <person name="Delseny M."/>
            <person name="Demaille J."/>
            <person name="Van de Peer Y."/>
            <person name="Moreau H."/>
        </authorList>
    </citation>
    <scope>NUCLEOTIDE SEQUENCE [LARGE SCALE GENOMIC DNA]</scope>
    <source>
        <strain evidence="3">OTTH 0595 / CCAP 157/2 / RCC745</strain>
    </source>
</reference>
<dbReference type="RefSeq" id="XP_022838455.1">
    <property type="nucleotide sequence ID" value="XM_022984721.1"/>
</dbReference>
<feature type="region of interest" description="Disordered" evidence="1">
    <location>
        <begin position="136"/>
        <end position="170"/>
    </location>
</feature>
<protein>
    <submittedName>
        <fullName evidence="2">Uncharacterized protein</fullName>
    </submittedName>
</protein>
<accession>A0A096P7U0</accession>
<evidence type="ECO:0000313" key="3">
    <source>
        <dbReference type="Proteomes" id="UP000009170"/>
    </source>
</evidence>
<comment type="caution">
    <text evidence="2">The sequence shown here is derived from an EMBL/GenBank/DDBJ whole genome shotgun (WGS) entry which is preliminary data.</text>
</comment>
<sequence>MGEDDARARVGHVVLAMEDKGETRGRRRARETGAGGAEGKVGEVFPDFHPTKVPVYEGETVKEFCARVSGLRGETESERGELLWGTILLPEFEILQALTSTKPWQIDLKKGAERLLMRVPRGCGTTEEMLKYMKIAEKKPSPPPPPVEAPPVDARPKKRARTNKAESADDVSEDLVVAGLLAVAEKKPSGDGKQSEREATVALRVDRRPRIRVAIVREAMEKLFRQTTGRRMRSIMDFYEHDASPVERPKNSRQVQVCERYTLSLTEGGEARIEDEATEEDLELVAQLNALATSDKPTRSKADARARALRVDKEAALPNELLAFVPTPDADKTTKVVIRSGTFAEAWATTLASQVKPQVDMGRVRCSTFACFYYTGLVSEALNSVSLLPPSMLHD</sequence>